<sequence length="132" mass="15056">MNYIKINGTSFDVNVAISKYNENFSVLDGENAGRSKDTGRMIRDVLGTYIGHKVTVFRRGDDYRSYDAFWNYLKSHSVDDSVLLEAADGNTTISYRAYYTSASHDIEKVENGINYWGEIEIHFIPIAPQITR</sequence>
<reference evidence="1" key="1">
    <citation type="journal article" date="2021" name="Proc. Natl. Acad. Sci. U.S.A.">
        <title>A Catalog of Tens of Thousands of Viruses from Human Metagenomes Reveals Hidden Associations with Chronic Diseases.</title>
        <authorList>
            <person name="Tisza M.J."/>
            <person name="Buck C.B."/>
        </authorList>
    </citation>
    <scope>NUCLEOTIDE SEQUENCE</scope>
    <source>
        <strain evidence="1">Ctu1o13</strain>
    </source>
</reference>
<organism evidence="1">
    <name type="scientific">Siphoviridae sp. ctu1o13</name>
    <dbReference type="NCBI Taxonomy" id="2825711"/>
    <lineage>
        <taxon>Viruses</taxon>
        <taxon>Duplodnaviria</taxon>
        <taxon>Heunggongvirae</taxon>
        <taxon>Uroviricota</taxon>
        <taxon>Caudoviricetes</taxon>
    </lineage>
</organism>
<name>A0A8S5UZ58_9CAUD</name>
<proteinExistence type="predicted"/>
<dbReference type="EMBL" id="BK016170">
    <property type="protein sequence ID" value="DAF99731.1"/>
    <property type="molecule type" value="Genomic_DNA"/>
</dbReference>
<evidence type="ECO:0000313" key="1">
    <source>
        <dbReference type="EMBL" id="DAF99731.1"/>
    </source>
</evidence>
<evidence type="ECO:0008006" key="2">
    <source>
        <dbReference type="Google" id="ProtNLM"/>
    </source>
</evidence>
<protein>
    <recommendedName>
        <fullName evidence="2">Tail tube protein</fullName>
    </recommendedName>
</protein>
<accession>A0A8S5UZ58</accession>